<evidence type="ECO:0000313" key="3">
    <source>
        <dbReference type="Proteomes" id="UP000576645"/>
    </source>
</evidence>
<protein>
    <submittedName>
        <fullName evidence="2">Uncharacterized protein</fullName>
    </submittedName>
</protein>
<dbReference type="AlphaFoldDB" id="A0AAP6ZPH0"/>
<reference evidence="2 3" key="1">
    <citation type="submission" date="2019-09" db="EMBL/GenBank/DDBJ databases">
        <title>Draft genome sequencing and comparative genomics of hatchery-associated Vibrios.</title>
        <authorList>
            <person name="Kehlet-Delgado H."/>
            <person name="Mueller R.S."/>
        </authorList>
    </citation>
    <scope>NUCLEOTIDE SEQUENCE [LARGE SCALE GENOMIC DNA]</scope>
    <source>
        <strain evidence="2 3">09-121-3</strain>
    </source>
</reference>
<name>A0AAP6ZPH0_9VIBR</name>
<feature type="transmembrane region" description="Helical" evidence="1">
    <location>
        <begin position="33"/>
        <end position="56"/>
    </location>
</feature>
<dbReference type="RefSeq" id="WP_019274607.1">
    <property type="nucleotide sequence ID" value="NZ_VTXP01000020.1"/>
</dbReference>
<proteinExistence type="predicted"/>
<organism evidence="2 3">
    <name type="scientific">Vibrio coralliilyticus</name>
    <dbReference type="NCBI Taxonomy" id="190893"/>
    <lineage>
        <taxon>Bacteria</taxon>
        <taxon>Pseudomonadati</taxon>
        <taxon>Pseudomonadota</taxon>
        <taxon>Gammaproteobacteria</taxon>
        <taxon>Vibrionales</taxon>
        <taxon>Vibrionaceae</taxon>
        <taxon>Vibrio</taxon>
    </lineage>
</organism>
<keyword evidence="1" id="KW-0472">Membrane</keyword>
<evidence type="ECO:0000313" key="2">
    <source>
        <dbReference type="EMBL" id="NOJ25744.1"/>
    </source>
</evidence>
<keyword evidence="1" id="KW-0812">Transmembrane</keyword>
<feature type="transmembrane region" description="Helical" evidence="1">
    <location>
        <begin position="71"/>
        <end position="92"/>
    </location>
</feature>
<evidence type="ECO:0000256" key="1">
    <source>
        <dbReference type="SAM" id="Phobius"/>
    </source>
</evidence>
<dbReference type="Proteomes" id="UP000576645">
    <property type="component" value="Unassembled WGS sequence"/>
</dbReference>
<comment type="caution">
    <text evidence="2">The sequence shown here is derived from an EMBL/GenBank/DDBJ whole genome shotgun (WGS) entry which is preliminary data.</text>
</comment>
<gene>
    <name evidence="2" type="ORF">F0238_23775</name>
</gene>
<dbReference type="EMBL" id="VTXP01000020">
    <property type="protein sequence ID" value="NOJ25744.1"/>
    <property type="molecule type" value="Genomic_DNA"/>
</dbReference>
<sequence length="100" mass="11310">MIAALELVMLTVPWFIYSAVKNKTIPIRYACRVIIPCFAIFIAALLSGWLCAFGVIDISWPAPSLFVGNEWWNLATGPVVIMLYIFVMSEICNLKQRQNL</sequence>
<keyword evidence="1" id="KW-1133">Transmembrane helix</keyword>
<accession>A0AAP6ZPH0</accession>